<organism evidence="1 2">
    <name type="scientific">Phytophthora nicotianae P1976</name>
    <dbReference type="NCBI Taxonomy" id="1317066"/>
    <lineage>
        <taxon>Eukaryota</taxon>
        <taxon>Sar</taxon>
        <taxon>Stramenopiles</taxon>
        <taxon>Oomycota</taxon>
        <taxon>Peronosporomycetes</taxon>
        <taxon>Peronosporales</taxon>
        <taxon>Peronosporaceae</taxon>
        <taxon>Phytophthora</taxon>
    </lineage>
</organism>
<sequence>MVVLAEARKSELATQNCIQEVIYEPREDEDTTKLEAAENAFKTTFRVLVVILQRYLEVKRALGKPTTPGTTEASLLHWEKSVALHGTRKTRSGKETAQTMAWTIPHDASSGVHPRRPYSGVDELRALALQPVVTDERSYCINILHMDLVNYLNLITLWDMD</sequence>
<dbReference type="AlphaFoldDB" id="A0A081AEC4"/>
<reference evidence="1 2" key="1">
    <citation type="submission" date="2013-11" db="EMBL/GenBank/DDBJ databases">
        <title>The Genome Sequence of Phytophthora parasitica P1976.</title>
        <authorList>
            <consortium name="The Broad Institute Genomics Platform"/>
            <person name="Russ C."/>
            <person name="Tyler B."/>
            <person name="Panabieres F."/>
            <person name="Shan W."/>
            <person name="Tripathy S."/>
            <person name="Grunwald N."/>
            <person name="Machado M."/>
            <person name="Johnson C.S."/>
            <person name="Walker B."/>
            <person name="Young S."/>
            <person name="Zeng Q."/>
            <person name="Gargeya S."/>
            <person name="Fitzgerald M."/>
            <person name="Haas B."/>
            <person name="Abouelleil A."/>
            <person name="Allen A.W."/>
            <person name="Alvarado L."/>
            <person name="Arachchi H.M."/>
            <person name="Berlin A.M."/>
            <person name="Chapman S.B."/>
            <person name="Gainer-Dewar J."/>
            <person name="Goldberg J."/>
            <person name="Griggs A."/>
            <person name="Gujja S."/>
            <person name="Hansen M."/>
            <person name="Howarth C."/>
            <person name="Imamovic A."/>
            <person name="Ireland A."/>
            <person name="Larimer J."/>
            <person name="McCowan C."/>
            <person name="Murphy C."/>
            <person name="Pearson M."/>
            <person name="Poon T.W."/>
            <person name="Priest M."/>
            <person name="Roberts A."/>
            <person name="Saif S."/>
            <person name="Shea T."/>
            <person name="Sisk P."/>
            <person name="Sykes S."/>
            <person name="Wortman J."/>
            <person name="Nusbaum C."/>
            <person name="Birren B."/>
        </authorList>
    </citation>
    <scope>NUCLEOTIDE SEQUENCE [LARGE SCALE GENOMIC DNA]</scope>
    <source>
        <strain evidence="1 2">P1976</strain>
    </source>
</reference>
<gene>
    <name evidence="1" type="ORF">F444_07532</name>
</gene>
<comment type="caution">
    <text evidence="1">The sequence shown here is derived from an EMBL/GenBank/DDBJ whole genome shotgun (WGS) entry which is preliminary data.</text>
</comment>
<name>A0A081AEC4_PHYNI</name>
<dbReference type="Proteomes" id="UP000028582">
    <property type="component" value="Unassembled WGS sequence"/>
</dbReference>
<evidence type="ECO:0000313" key="1">
    <source>
        <dbReference type="EMBL" id="ETO77235.1"/>
    </source>
</evidence>
<dbReference type="EMBL" id="ANJA01001422">
    <property type="protein sequence ID" value="ETO77235.1"/>
    <property type="molecule type" value="Genomic_DNA"/>
</dbReference>
<evidence type="ECO:0000313" key="2">
    <source>
        <dbReference type="Proteomes" id="UP000028582"/>
    </source>
</evidence>
<accession>A0A081AEC4</accession>
<protein>
    <submittedName>
        <fullName evidence="1">Uncharacterized protein</fullName>
    </submittedName>
</protein>
<proteinExistence type="predicted"/>